<dbReference type="PROSITE" id="PS51372">
    <property type="entry name" value="PRD_2"/>
    <property type="match status" value="2"/>
</dbReference>
<dbReference type="Gene3D" id="2.30.24.10">
    <property type="entry name" value="CAT RNA-binding domain"/>
    <property type="match status" value="1"/>
</dbReference>
<dbReference type="AlphaFoldDB" id="A0A4R7Z8Q2"/>
<dbReference type="PANTHER" id="PTHR30185:SF18">
    <property type="entry name" value="TRANSCRIPTIONAL REGULATOR MTLR"/>
    <property type="match status" value="1"/>
</dbReference>
<accession>A0A4R7Z8Q2</accession>
<dbReference type="InterPro" id="IPR004341">
    <property type="entry name" value="CAT_RNA-bd_dom"/>
</dbReference>
<dbReference type="PANTHER" id="PTHR30185">
    <property type="entry name" value="CRYPTIC BETA-GLUCOSIDE BGL OPERON ANTITERMINATOR"/>
    <property type="match status" value="1"/>
</dbReference>
<dbReference type="RefSeq" id="WP_134171191.1">
    <property type="nucleotide sequence ID" value="NZ_SODD01000053.1"/>
</dbReference>
<feature type="domain" description="PRD" evidence="4">
    <location>
        <begin position="61"/>
        <end position="166"/>
    </location>
</feature>
<name>A0A4R7Z8Q2_9FIRM</name>
<dbReference type="SMART" id="SM01061">
    <property type="entry name" value="CAT_RBD"/>
    <property type="match status" value="1"/>
</dbReference>
<keyword evidence="3" id="KW-0804">Transcription</keyword>
<organism evidence="5 6">
    <name type="scientific">Breznakia blatticola</name>
    <dbReference type="NCBI Taxonomy" id="1754012"/>
    <lineage>
        <taxon>Bacteria</taxon>
        <taxon>Bacillati</taxon>
        <taxon>Bacillota</taxon>
        <taxon>Erysipelotrichia</taxon>
        <taxon>Erysipelotrichales</taxon>
        <taxon>Erysipelotrichaceae</taxon>
        <taxon>Breznakia</taxon>
    </lineage>
</organism>
<sequence length="279" mass="32766">MKAIKKINNNVAICVDGNGNELIAFGKGLGFPQMPYEIDNLDRIEMTFYKVSEQFMQLLQEIPEEIFQISAKVVQRANKILNKSLNPNVVFSLADHLNFAIERMQKYQKMKFAFSYDVEQLYPVESELGRYTLELMQRELYISLPKAEITSIALHFVQAEDDPNIDQEEIKLEKLMDKITEMLEQDFQVKIMQEEFNYNRFVSHIRYLLKRMQEGQQFMDTNESIVSSLKAGLPEVYQEAKKVAEVIAHYYHVESSEEELAYLMIHINRILEQARQKKE</sequence>
<dbReference type="SUPFAM" id="SSF50151">
    <property type="entry name" value="SacY-like RNA-binding domain"/>
    <property type="match status" value="1"/>
</dbReference>
<evidence type="ECO:0000256" key="2">
    <source>
        <dbReference type="ARBA" id="ARBA00023015"/>
    </source>
</evidence>
<gene>
    <name evidence="5" type="ORF">EDD63_15312</name>
</gene>
<protein>
    <submittedName>
        <fullName evidence="5">BglG family transcriptional antiterminator</fullName>
    </submittedName>
</protein>
<keyword evidence="2" id="KW-0805">Transcription regulation</keyword>
<dbReference type="Proteomes" id="UP000294743">
    <property type="component" value="Unassembled WGS sequence"/>
</dbReference>
<dbReference type="Pfam" id="PF00874">
    <property type="entry name" value="PRD"/>
    <property type="match status" value="2"/>
</dbReference>
<reference evidence="5 6" key="1">
    <citation type="submission" date="2019-03" db="EMBL/GenBank/DDBJ databases">
        <title>Genomic Encyclopedia of Type Strains, Phase IV (KMG-IV): sequencing the most valuable type-strain genomes for metagenomic binning, comparative biology and taxonomic classification.</title>
        <authorList>
            <person name="Goeker M."/>
        </authorList>
    </citation>
    <scope>NUCLEOTIDE SEQUENCE [LARGE SCALE GENOMIC DNA]</scope>
    <source>
        <strain evidence="5 6">DSM 28867</strain>
    </source>
</reference>
<dbReference type="InterPro" id="IPR011608">
    <property type="entry name" value="PRD"/>
</dbReference>
<dbReference type="SUPFAM" id="SSF63520">
    <property type="entry name" value="PTS-regulatory domain, PRD"/>
    <property type="match status" value="2"/>
</dbReference>
<feature type="domain" description="PRD" evidence="4">
    <location>
        <begin position="167"/>
        <end position="277"/>
    </location>
</feature>
<keyword evidence="1" id="KW-0677">Repeat</keyword>
<dbReference type="EMBL" id="SODD01000053">
    <property type="protein sequence ID" value="TDW11411.1"/>
    <property type="molecule type" value="Genomic_DNA"/>
</dbReference>
<evidence type="ECO:0000313" key="6">
    <source>
        <dbReference type="Proteomes" id="UP000294743"/>
    </source>
</evidence>
<dbReference type="GO" id="GO:0006355">
    <property type="term" value="P:regulation of DNA-templated transcription"/>
    <property type="evidence" value="ECO:0007669"/>
    <property type="project" value="InterPro"/>
</dbReference>
<dbReference type="Gene3D" id="1.10.1790.10">
    <property type="entry name" value="PRD domain"/>
    <property type="match status" value="2"/>
</dbReference>
<proteinExistence type="predicted"/>
<dbReference type="GO" id="GO:0003723">
    <property type="term" value="F:RNA binding"/>
    <property type="evidence" value="ECO:0007669"/>
    <property type="project" value="InterPro"/>
</dbReference>
<evidence type="ECO:0000256" key="3">
    <source>
        <dbReference type="ARBA" id="ARBA00023163"/>
    </source>
</evidence>
<keyword evidence="6" id="KW-1185">Reference proteome</keyword>
<evidence type="ECO:0000259" key="4">
    <source>
        <dbReference type="PROSITE" id="PS51372"/>
    </source>
</evidence>
<evidence type="ECO:0000256" key="1">
    <source>
        <dbReference type="ARBA" id="ARBA00022737"/>
    </source>
</evidence>
<evidence type="ECO:0000313" key="5">
    <source>
        <dbReference type="EMBL" id="TDW11411.1"/>
    </source>
</evidence>
<comment type="caution">
    <text evidence="5">The sequence shown here is derived from an EMBL/GenBank/DDBJ whole genome shotgun (WGS) entry which is preliminary data.</text>
</comment>
<dbReference type="InterPro" id="IPR036634">
    <property type="entry name" value="PRD_sf"/>
</dbReference>
<dbReference type="Pfam" id="PF03123">
    <property type="entry name" value="CAT_RBD"/>
    <property type="match status" value="1"/>
</dbReference>
<dbReference type="OrthoDB" id="9813552at2"/>
<dbReference type="InterPro" id="IPR036650">
    <property type="entry name" value="CAT_RNA-bd_dom_sf"/>
</dbReference>
<dbReference type="InterPro" id="IPR050661">
    <property type="entry name" value="BglG_antiterminators"/>
</dbReference>